<sequence length="100" mass="11326">MKDRPFHITVTIEPKLGRFRYVRSADEARRILLQEWGEVRGPKYFAALTATKNSLNGTYPPSHARRAFIAAAIEARILADDVITPVADRRLTFAFRPAAE</sequence>
<evidence type="ECO:0000313" key="1">
    <source>
        <dbReference type="EMBL" id="PSH65594.1"/>
    </source>
</evidence>
<keyword evidence="2" id="KW-1185">Reference proteome</keyword>
<organism evidence="1 2">
    <name type="scientific">Phyllobacterium brassicacearum</name>
    <dbReference type="NCBI Taxonomy" id="314235"/>
    <lineage>
        <taxon>Bacteria</taxon>
        <taxon>Pseudomonadati</taxon>
        <taxon>Pseudomonadota</taxon>
        <taxon>Alphaproteobacteria</taxon>
        <taxon>Hyphomicrobiales</taxon>
        <taxon>Phyllobacteriaceae</taxon>
        <taxon>Phyllobacterium</taxon>
    </lineage>
</organism>
<proteinExistence type="predicted"/>
<dbReference type="Gene3D" id="6.10.250.730">
    <property type="match status" value="1"/>
</dbReference>
<comment type="caution">
    <text evidence="1">The sequence shown here is derived from an EMBL/GenBank/DDBJ whole genome shotgun (WGS) entry which is preliminary data.</text>
</comment>
<evidence type="ECO:0000313" key="2">
    <source>
        <dbReference type="Proteomes" id="UP000241444"/>
    </source>
</evidence>
<dbReference type="InterPro" id="IPR010385">
    <property type="entry name" value="DUF982"/>
</dbReference>
<name>A0A2P7BGH8_9HYPH</name>
<dbReference type="EMBL" id="PGGO01000017">
    <property type="protein sequence ID" value="PSH65594.1"/>
    <property type="molecule type" value="Genomic_DNA"/>
</dbReference>
<dbReference type="Pfam" id="PF06169">
    <property type="entry name" value="DUF982"/>
    <property type="match status" value="1"/>
</dbReference>
<dbReference type="AlphaFoldDB" id="A0A2P7BGH8"/>
<evidence type="ECO:0008006" key="3">
    <source>
        <dbReference type="Google" id="ProtNLM"/>
    </source>
</evidence>
<dbReference type="RefSeq" id="WP_106712931.1">
    <property type="nucleotide sequence ID" value="NZ_PGGO01000017.1"/>
</dbReference>
<dbReference type="Proteomes" id="UP000241444">
    <property type="component" value="Unassembled WGS sequence"/>
</dbReference>
<gene>
    <name evidence="1" type="ORF">CU102_20360</name>
</gene>
<protein>
    <recommendedName>
        <fullName evidence="3">DUF982 domain-containing protein</fullName>
    </recommendedName>
</protein>
<reference evidence="2" key="1">
    <citation type="submission" date="2017-11" db="EMBL/GenBank/DDBJ databases">
        <authorList>
            <person name="Kuznetsova I."/>
            <person name="Sazanova A."/>
            <person name="Chirak E."/>
            <person name="Safronova V."/>
            <person name="Willems A."/>
        </authorList>
    </citation>
    <scope>NUCLEOTIDE SEQUENCE [LARGE SCALE GENOMIC DNA]</scope>
    <source>
        <strain evidence="2">STM 196</strain>
    </source>
</reference>
<accession>A0A2P7BGH8</accession>